<sequence>KEEWRDKRDNQIYSRGDITKKQNPNIRLLNKNGDFFTRVTIGNRRFEEYKLFMPAKFKENLLSLFYSREPYNVRLTKKDPTHYRVTIDYEIPNPEPKIDFSNGSIGVDVNPDRVAISEIRSDGNLIKSFTILNNRMFFAFTRKRNYEISCIVKQIINHALRDNKAIIFENLKFKKEFENQGRKFNRVKSTFVWKKLLTLLEHKSIENAIMYRKVNPAFTSVIGKLKYQKMYNLSIHESASYV</sequence>
<dbReference type="NCBIfam" id="TIGR01766">
    <property type="entry name" value="IS200/IS605 family accessory protein TnpB-like domain"/>
    <property type="match status" value="1"/>
</dbReference>
<keyword evidence="1" id="KW-0238">DNA-binding</keyword>
<dbReference type="AlphaFoldDB" id="X0WVG3"/>
<evidence type="ECO:0000256" key="1">
    <source>
        <dbReference type="ARBA" id="ARBA00023125"/>
    </source>
</evidence>
<accession>X0WVG3</accession>
<dbReference type="GO" id="GO:0003677">
    <property type="term" value="F:DNA binding"/>
    <property type="evidence" value="ECO:0007669"/>
    <property type="project" value="UniProtKB-KW"/>
</dbReference>
<gene>
    <name evidence="2" type="ORF">S01H1_73163</name>
</gene>
<reference evidence="2" key="1">
    <citation type="journal article" date="2014" name="Front. Microbiol.">
        <title>High frequency of phylogenetically diverse reductive dehalogenase-homologous genes in deep subseafloor sedimentary metagenomes.</title>
        <authorList>
            <person name="Kawai M."/>
            <person name="Futagami T."/>
            <person name="Toyoda A."/>
            <person name="Takaki Y."/>
            <person name="Nishi S."/>
            <person name="Hori S."/>
            <person name="Arai W."/>
            <person name="Tsubouchi T."/>
            <person name="Morono Y."/>
            <person name="Uchiyama I."/>
            <person name="Ito T."/>
            <person name="Fujiyama A."/>
            <person name="Inagaki F."/>
            <person name="Takami H."/>
        </authorList>
    </citation>
    <scope>NUCLEOTIDE SEQUENCE</scope>
    <source>
        <strain evidence="2">Expedition CK06-06</strain>
    </source>
</reference>
<name>X0WVG3_9ZZZZ</name>
<organism evidence="2">
    <name type="scientific">marine sediment metagenome</name>
    <dbReference type="NCBI Taxonomy" id="412755"/>
    <lineage>
        <taxon>unclassified sequences</taxon>
        <taxon>metagenomes</taxon>
        <taxon>ecological metagenomes</taxon>
    </lineage>
</organism>
<proteinExistence type="predicted"/>
<comment type="caution">
    <text evidence="2">The sequence shown here is derived from an EMBL/GenBank/DDBJ whole genome shotgun (WGS) entry which is preliminary data.</text>
</comment>
<feature type="non-terminal residue" evidence="2">
    <location>
        <position position="1"/>
    </location>
</feature>
<feature type="non-terminal residue" evidence="2">
    <location>
        <position position="242"/>
    </location>
</feature>
<dbReference type="EMBL" id="BARS01048871">
    <property type="protein sequence ID" value="GAG28443.1"/>
    <property type="molecule type" value="Genomic_DNA"/>
</dbReference>
<protein>
    <submittedName>
        <fullName evidence="2">Uncharacterized protein</fullName>
    </submittedName>
</protein>
<evidence type="ECO:0000313" key="2">
    <source>
        <dbReference type="EMBL" id="GAG28443.1"/>
    </source>
</evidence>
<dbReference type="InterPro" id="IPR010095">
    <property type="entry name" value="Cas12f1-like_TNB"/>
</dbReference>